<keyword evidence="11" id="KW-1185">Reference proteome</keyword>
<dbReference type="PANTHER" id="PTHR14356:SF2">
    <property type="entry name" value="INTERLEUKIN-21"/>
    <property type="match status" value="1"/>
</dbReference>
<evidence type="ECO:0000256" key="8">
    <source>
        <dbReference type="ARBA" id="ARBA00045924"/>
    </source>
</evidence>
<evidence type="ECO:0000256" key="7">
    <source>
        <dbReference type="ARBA" id="ARBA00039957"/>
    </source>
</evidence>
<dbReference type="Gene3D" id="1.20.1250.70">
    <property type="entry name" value="Interleukin-15/Interleukin-21"/>
    <property type="match status" value="1"/>
</dbReference>
<keyword evidence="5 9" id="KW-0732">Signal</keyword>
<dbReference type="SUPFAM" id="SSF47266">
    <property type="entry name" value="4-helical cytokines"/>
    <property type="match status" value="1"/>
</dbReference>
<dbReference type="InterPro" id="IPR009079">
    <property type="entry name" value="4_helix_cytokine-like_core"/>
</dbReference>
<reference evidence="10" key="1">
    <citation type="submission" date="2021-01" db="EMBL/GenBank/DDBJ databases">
        <authorList>
            <person name="Zahm M."/>
            <person name="Roques C."/>
            <person name="Cabau C."/>
            <person name="Klopp C."/>
            <person name="Donnadieu C."/>
            <person name="Jouanno E."/>
            <person name="Lampietro C."/>
            <person name="Louis A."/>
            <person name="Herpin A."/>
            <person name="Echchiki A."/>
            <person name="Berthelot C."/>
            <person name="Parey E."/>
            <person name="Roest-Crollius H."/>
            <person name="Braasch I."/>
            <person name="Postlethwait J."/>
            <person name="Bobe J."/>
            <person name="Montfort J."/>
            <person name="Bouchez O."/>
            <person name="Begum T."/>
            <person name="Mejri S."/>
            <person name="Adams A."/>
            <person name="Chen W.-J."/>
            <person name="Guiguen Y."/>
        </authorList>
    </citation>
    <scope>NUCLEOTIDE SEQUENCE</scope>
    <source>
        <strain evidence="10">YG-15Mar2019-1</strain>
        <tissue evidence="10">Brain</tissue>
    </source>
</reference>
<protein>
    <recommendedName>
        <fullName evidence="7">Interleukin-21</fullName>
    </recommendedName>
</protein>
<comment type="similarity">
    <text evidence="2">Belongs to the IL-15/IL-21 family.</text>
</comment>
<accession>A0A9D3PGZ8</accession>
<dbReference type="OrthoDB" id="9426569at2759"/>
<name>A0A9D3PGZ8_MEGAT</name>
<dbReference type="AlphaFoldDB" id="A0A9D3PGZ8"/>
<evidence type="ECO:0000313" key="10">
    <source>
        <dbReference type="EMBL" id="KAG7458953.1"/>
    </source>
</evidence>
<evidence type="ECO:0000256" key="4">
    <source>
        <dbReference type="ARBA" id="ARBA00022525"/>
    </source>
</evidence>
<gene>
    <name evidence="10" type="ORF">MATL_G00226090</name>
</gene>
<feature type="signal peptide" evidence="9">
    <location>
        <begin position="1"/>
        <end position="18"/>
    </location>
</feature>
<dbReference type="PANTHER" id="PTHR14356">
    <property type="entry name" value="INTERLEUKIN-15-RELATED"/>
    <property type="match status" value="1"/>
</dbReference>
<dbReference type="GO" id="GO:0006955">
    <property type="term" value="P:immune response"/>
    <property type="evidence" value="ECO:0007669"/>
    <property type="project" value="InterPro"/>
</dbReference>
<dbReference type="GO" id="GO:0005125">
    <property type="term" value="F:cytokine activity"/>
    <property type="evidence" value="ECO:0007669"/>
    <property type="project" value="UniProtKB-KW"/>
</dbReference>
<evidence type="ECO:0000256" key="9">
    <source>
        <dbReference type="SAM" id="SignalP"/>
    </source>
</evidence>
<evidence type="ECO:0000256" key="5">
    <source>
        <dbReference type="ARBA" id="ARBA00022729"/>
    </source>
</evidence>
<evidence type="ECO:0000256" key="1">
    <source>
        <dbReference type="ARBA" id="ARBA00004613"/>
    </source>
</evidence>
<comment type="subcellular location">
    <subcellularLocation>
        <location evidence="1">Secreted</location>
    </subcellularLocation>
</comment>
<feature type="chain" id="PRO_5039632232" description="Interleukin-21" evidence="9">
    <location>
        <begin position="19"/>
        <end position="144"/>
    </location>
</feature>
<keyword evidence="3" id="KW-0202">Cytokine</keyword>
<dbReference type="InterPro" id="IPR003443">
    <property type="entry name" value="IL-15/IL-21_fam"/>
</dbReference>
<evidence type="ECO:0000256" key="6">
    <source>
        <dbReference type="ARBA" id="ARBA00023157"/>
    </source>
</evidence>
<sequence>MKLFVCCLLVIAANAVTAAPAGQKLAKLREVLNDFKKINGSIEHNGLMLNTPLMDDDEKCCAGSVLKCFSSKLSELKTTKAEHMKKFRRNLEKSMIEKSVNACSEEDTKKAICQACEDYSMKDSRVFMQALESLLQKAYDRLKN</sequence>
<evidence type="ECO:0000313" key="11">
    <source>
        <dbReference type="Proteomes" id="UP001046870"/>
    </source>
</evidence>
<dbReference type="Proteomes" id="UP001046870">
    <property type="component" value="Chromosome 20"/>
</dbReference>
<dbReference type="EMBL" id="JAFDVH010000020">
    <property type="protein sequence ID" value="KAG7458953.1"/>
    <property type="molecule type" value="Genomic_DNA"/>
</dbReference>
<organism evidence="10 11">
    <name type="scientific">Megalops atlanticus</name>
    <name type="common">Tarpon</name>
    <name type="synonym">Clupea gigantea</name>
    <dbReference type="NCBI Taxonomy" id="7932"/>
    <lineage>
        <taxon>Eukaryota</taxon>
        <taxon>Metazoa</taxon>
        <taxon>Chordata</taxon>
        <taxon>Craniata</taxon>
        <taxon>Vertebrata</taxon>
        <taxon>Euteleostomi</taxon>
        <taxon>Actinopterygii</taxon>
        <taxon>Neopterygii</taxon>
        <taxon>Teleostei</taxon>
        <taxon>Elopiformes</taxon>
        <taxon>Megalopidae</taxon>
        <taxon>Megalops</taxon>
    </lineage>
</organism>
<evidence type="ECO:0000256" key="2">
    <source>
        <dbReference type="ARBA" id="ARBA00006050"/>
    </source>
</evidence>
<proteinExistence type="inferred from homology"/>
<dbReference type="GO" id="GO:0005126">
    <property type="term" value="F:cytokine receptor binding"/>
    <property type="evidence" value="ECO:0007669"/>
    <property type="project" value="InterPro"/>
</dbReference>
<keyword evidence="4" id="KW-0964">Secreted</keyword>
<keyword evidence="6" id="KW-1015">Disulfide bond</keyword>
<comment type="function">
    <text evidence="8">Cytokine with immunoregulatory activity. May promote the transition between innate and adaptive immunity. Induces the production of IgG(1) and IgG(3) in B-cells. Implicated in the generation and maintenance of T follicular helper (Tfh) cells and the formation of germinal-centers. Together with IL6, control the early generation of Tfh cells and are critical for an effective antibody response to acute viral infection. May play a role in proliferation and maturation of natural killer (NK) cells in synergy with IL15. May regulate proliferation of mature B- and T-cells in response to activating stimuli. In synergy with IL15 and IL18 stimulates interferon gamma production in T-cells and NK cells. During T-cell mediated immune response may inhibit dendritic cells (DC) activation and maturation.</text>
</comment>
<dbReference type="GO" id="GO:0005615">
    <property type="term" value="C:extracellular space"/>
    <property type="evidence" value="ECO:0007669"/>
    <property type="project" value="UniProtKB-KW"/>
</dbReference>
<comment type="caution">
    <text evidence="10">The sequence shown here is derived from an EMBL/GenBank/DDBJ whole genome shotgun (WGS) entry which is preliminary data.</text>
</comment>
<evidence type="ECO:0000256" key="3">
    <source>
        <dbReference type="ARBA" id="ARBA00022514"/>
    </source>
</evidence>